<keyword evidence="2" id="KW-1185">Reference proteome</keyword>
<accession>A0ACC5RBH0</accession>
<sequence length="245" mass="25725">MIQLATFSIAARCPRTGMLGVAVSTAVPAIGGLCPFVAPRIGAVATQSWVNPYLGIDGLALMKSGMTAKAALDKLLAEDPGREVRQIGIVDAEGNAAAFTGKDCTDWCGHEVGEGFAVQGNMLVSGETVAQMAKAARDSAALNLPERLMRVLEAGQAAGGDKRGKQSAYMKVHDAEEYPYLQLGVDDHASPVAELRRVYEVARAQCLPFVTGLSTRQSSVGHLSAETTAMLMTPPQGRPQRVGGE</sequence>
<protein>
    <submittedName>
        <fullName evidence="1">DUF1028 domain-containing protein</fullName>
    </submittedName>
</protein>
<dbReference type="Proteomes" id="UP000616151">
    <property type="component" value="Unassembled WGS sequence"/>
</dbReference>
<dbReference type="EMBL" id="JAENHL010000008">
    <property type="protein sequence ID" value="MBK1869992.1"/>
    <property type="molecule type" value="Genomic_DNA"/>
</dbReference>
<proteinExistence type="predicted"/>
<comment type="caution">
    <text evidence="1">The sequence shown here is derived from an EMBL/GenBank/DDBJ whole genome shotgun (WGS) entry which is preliminary data.</text>
</comment>
<name>A0ACC5RBH0_9HYPH</name>
<reference evidence="1" key="1">
    <citation type="submission" date="2021-01" db="EMBL/GenBank/DDBJ databases">
        <authorList>
            <person name="Sun Q."/>
        </authorList>
    </citation>
    <scope>NUCLEOTIDE SEQUENCE</scope>
    <source>
        <strain evidence="1">YIM B02566</strain>
    </source>
</reference>
<evidence type="ECO:0000313" key="2">
    <source>
        <dbReference type="Proteomes" id="UP000616151"/>
    </source>
</evidence>
<evidence type="ECO:0000313" key="1">
    <source>
        <dbReference type="EMBL" id="MBK1869992.1"/>
    </source>
</evidence>
<gene>
    <name evidence="1" type="ORF">JHL16_26745</name>
</gene>
<organism evidence="1 2">
    <name type="scientific">Taklimakanibacter albus</name>
    <dbReference type="NCBI Taxonomy" id="2800327"/>
    <lineage>
        <taxon>Bacteria</taxon>
        <taxon>Pseudomonadati</taxon>
        <taxon>Pseudomonadota</taxon>
        <taxon>Alphaproteobacteria</taxon>
        <taxon>Hyphomicrobiales</taxon>
        <taxon>Aestuariivirgaceae</taxon>
        <taxon>Taklimakanibacter</taxon>
    </lineage>
</organism>